<evidence type="ECO:0008006" key="4">
    <source>
        <dbReference type="Google" id="ProtNLM"/>
    </source>
</evidence>
<organism evidence="2 3">
    <name type="scientific">Streptomyces gelaticus</name>
    <dbReference type="NCBI Taxonomy" id="285446"/>
    <lineage>
        <taxon>Bacteria</taxon>
        <taxon>Bacillati</taxon>
        <taxon>Actinomycetota</taxon>
        <taxon>Actinomycetes</taxon>
        <taxon>Kitasatosporales</taxon>
        <taxon>Streptomycetaceae</taxon>
        <taxon>Streptomyces</taxon>
    </lineage>
</organism>
<dbReference type="Proteomes" id="UP000660675">
    <property type="component" value="Unassembled WGS sequence"/>
</dbReference>
<accession>A0ABQ2VZG3</accession>
<proteinExistence type="predicted"/>
<protein>
    <recommendedName>
        <fullName evidence="4">Acyl-CoA carboxylase subunit epsilon</fullName>
    </recommendedName>
</protein>
<comment type="caution">
    <text evidence="2">The sequence shown here is derived from an EMBL/GenBank/DDBJ whole genome shotgun (WGS) entry which is preliminary data.</text>
</comment>
<reference evidence="3" key="1">
    <citation type="journal article" date="2019" name="Int. J. Syst. Evol. Microbiol.">
        <title>The Global Catalogue of Microorganisms (GCM) 10K type strain sequencing project: providing services to taxonomists for standard genome sequencing and annotation.</title>
        <authorList>
            <consortium name="The Broad Institute Genomics Platform"/>
            <consortium name="The Broad Institute Genome Sequencing Center for Infectious Disease"/>
            <person name="Wu L."/>
            <person name="Ma J."/>
        </authorList>
    </citation>
    <scope>NUCLEOTIDE SEQUENCE [LARGE SCALE GENOMIC DNA]</scope>
    <source>
        <strain evidence="3">JCM 4376</strain>
    </source>
</reference>
<keyword evidence="3" id="KW-1185">Reference proteome</keyword>
<evidence type="ECO:0000313" key="2">
    <source>
        <dbReference type="EMBL" id="GGV86567.1"/>
    </source>
</evidence>
<dbReference type="EMBL" id="BMTF01000010">
    <property type="protein sequence ID" value="GGV86567.1"/>
    <property type="molecule type" value="Genomic_DNA"/>
</dbReference>
<feature type="region of interest" description="Disordered" evidence="1">
    <location>
        <begin position="43"/>
        <end position="68"/>
    </location>
</feature>
<evidence type="ECO:0000313" key="3">
    <source>
        <dbReference type="Proteomes" id="UP000660675"/>
    </source>
</evidence>
<name>A0ABQ2VZG3_9ACTN</name>
<gene>
    <name evidence="2" type="ORF">GCM10015535_34920</name>
</gene>
<feature type="compositionally biased region" description="Basic and acidic residues" evidence="1">
    <location>
        <begin position="59"/>
        <end position="68"/>
    </location>
</feature>
<evidence type="ECO:0000256" key="1">
    <source>
        <dbReference type="SAM" id="MobiDB-lite"/>
    </source>
</evidence>
<sequence length="68" mass="6758">MTGTISPGGPELVTGADELAALLVETVNGGSSVGFLASSRRWTVKRPPPGAGRGPGGRGRADLLGEAQ</sequence>